<evidence type="ECO:0000313" key="19">
    <source>
        <dbReference type="Proteomes" id="UP000502823"/>
    </source>
</evidence>
<dbReference type="InterPro" id="IPR002655">
    <property type="entry name" value="Acyl-CoA_oxidase_C"/>
</dbReference>
<evidence type="ECO:0000256" key="1">
    <source>
        <dbReference type="ARBA" id="ARBA00001974"/>
    </source>
</evidence>
<gene>
    <name evidence="18" type="ORF">Cfor_03854</name>
</gene>
<dbReference type="PANTHER" id="PTHR10909:SF250">
    <property type="entry name" value="PEROXISOMAL ACYL-COENZYME A OXIDASE 1"/>
    <property type="match status" value="1"/>
</dbReference>
<keyword evidence="8" id="KW-0560">Oxidoreductase</keyword>
<evidence type="ECO:0000313" key="18">
    <source>
        <dbReference type="EMBL" id="GFG32859.1"/>
    </source>
</evidence>
<dbReference type="SUPFAM" id="SSF56645">
    <property type="entry name" value="Acyl-CoA dehydrogenase NM domain-like"/>
    <property type="match status" value="1"/>
</dbReference>
<evidence type="ECO:0000256" key="2">
    <source>
        <dbReference type="ARBA" id="ARBA00004275"/>
    </source>
</evidence>
<evidence type="ECO:0000256" key="10">
    <source>
        <dbReference type="ARBA" id="ARBA00023140"/>
    </source>
</evidence>
<dbReference type="InterPro" id="IPR046373">
    <property type="entry name" value="Acyl-CoA_Oxase/DH_mid-dom_sf"/>
</dbReference>
<dbReference type="Gene3D" id="2.40.110.10">
    <property type="entry name" value="Butyryl-CoA Dehydrogenase, subunit A, domain 2"/>
    <property type="match status" value="1"/>
</dbReference>
<evidence type="ECO:0000256" key="13">
    <source>
        <dbReference type="PIRSR" id="PIRSR000168-2"/>
    </source>
</evidence>
<dbReference type="Pfam" id="PF14749">
    <property type="entry name" value="Acyl-CoA_ox_N"/>
    <property type="match status" value="1"/>
</dbReference>
<feature type="domain" description="Acyl-CoA oxidase/dehydrogenase middle" evidence="15">
    <location>
        <begin position="153"/>
        <end position="262"/>
    </location>
</feature>
<evidence type="ECO:0000256" key="11">
    <source>
        <dbReference type="PIRNR" id="PIRNR000168"/>
    </source>
</evidence>
<dbReference type="PIRSF" id="PIRSF000168">
    <property type="entry name" value="Acyl-CoA_oxidase"/>
    <property type="match status" value="1"/>
</dbReference>
<comment type="similarity">
    <text evidence="4 11">Belongs to the acyl-CoA oxidase family.</text>
</comment>
<protein>
    <recommendedName>
        <fullName evidence="11">Acyl-coenzyme A oxidase</fullName>
    </recommendedName>
</protein>
<evidence type="ECO:0000256" key="8">
    <source>
        <dbReference type="ARBA" id="ARBA00023002"/>
    </source>
</evidence>
<dbReference type="FunFam" id="1.20.140.10:FF:000013">
    <property type="entry name" value="Acyl-coenzyme A oxidase"/>
    <property type="match status" value="1"/>
</dbReference>
<dbReference type="InParanoid" id="A0A6L2PJZ4"/>
<feature type="domain" description="Acyl-CoA oxidase C-terminal" evidence="14">
    <location>
        <begin position="488"/>
        <end position="666"/>
    </location>
</feature>
<evidence type="ECO:0000259" key="17">
    <source>
        <dbReference type="Pfam" id="PF22924"/>
    </source>
</evidence>
<feature type="binding site" evidence="13">
    <location>
        <position position="195"/>
    </location>
    <ligand>
        <name>FAD</name>
        <dbReference type="ChEBI" id="CHEBI:57692"/>
    </ligand>
</feature>
<dbReference type="InterPro" id="IPR055060">
    <property type="entry name" value="ACOX_C_alpha1"/>
</dbReference>
<dbReference type="Proteomes" id="UP000502823">
    <property type="component" value="Unassembled WGS sequence"/>
</dbReference>
<dbReference type="InterPro" id="IPR006091">
    <property type="entry name" value="Acyl-CoA_Oxase/DH_mid-dom"/>
</dbReference>
<comment type="subcellular location">
    <subcellularLocation>
        <location evidence="2">Peroxisome</location>
    </subcellularLocation>
</comment>
<dbReference type="OrthoDB" id="538336at2759"/>
<keyword evidence="6 11" id="KW-0274">FAD</keyword>
<organism evidence="18 19">
    <name type="scientific">Coptotermes formosanus</name>
    <name type="common">Formosan subterranean termite</name>
    <dbReference type="NCBI Taxonomy" id="36987"/>
    <lineage>
        <taxon>Eukaryota</taxon>
        <taxon>Metazoa</taxon>
        <taxon>Ecdysozoa</taxon>
        <taxon>Arthropoda</taxon>
        <taxon>Hexapoda</taxon>
        <taxon>Insecta</taxon>
        <taxon>Pterygota</taxon>
        <taxon>Neoptera</taxon>
        <taxon>Polyneoptera</taxon>
        <taxon>Dictyoptera</taxon>
        <taxon>Blattodea</taxon>
        <taxon>Blattoidea</taxon>
        <taxon>Termitoidae</taxon>
        <taxon>Rhinotermitidae</taxon>
        <taxon>Coptotermes</taxon>
    </lineage>
</organism>
<evidence type="ECO:0000256" key="5">
    <source>
        <dbReference type="ARBA" id="ARBA00022630"/>
    </source>
</evidence>
<evidence type="ECO:0000256" key="7">
    <source>
        <dbReference type="ARBA" id="ARBA00022832"/>
    </source>
</evidence>
<dbReference type="InterPro" id="IPR012258">
    <property type="entry name" value="Acyl-CoA_oxidase"/>
</dbReference>
<dbReference type="FunFam" id="1.20.140.10:FF:000005">
    <property type="entry name" value="Acyl-coenzyme A oxidase"/>
    <property type="match status" value="1"/>
</dbReference>
<dbReference type="InterPro" id="IPR009100">
    <property type="entry name" value="AcylCoA_DH/oxidase_NM_dom_sf"/>
</dbReference>
<keyword evidence="5 11" id="KW-0285">Flavoprotein</keyword>
<dbReference type="FunFam" id="2.40.110.10:FF:000003">
    <property type="entry name" value="Acyl-coenzyme A oxidase"/>
    <property type="match status" value="1"/>
</dbReference>
<comment type="cofactor">
    <cofactor evidence="1">
        <name>FAD</name>
        <dbReference type="ChEBI" id="CHEBI:57692"/>
    </cofactor>
</comment>
<proteinExistence type="inferred from homology"/>
<reference evidence="19" key="1">
    <citation type="submission" date="2020-01" db="EMBL/GenBank/DDBJ databases">
        <title>Draft genome sequence of the Termite Coptotermes fromosanus.</title>
        <authorList>
            <person name="Itakura S."/>
            <person name="Yosikawa Y."/>
            <person name="Umezawa K."/>
        </authorList>
    </citation>
    <scope>NUCLEOTIDE SEQUENCE [LARGE SCALE GENOMIC DNA]</scope>
</reference>
<evidence type="ECO:0000256" key="6">
    <source>
        <dbReference type="ARBA" id="ARBA00022827"/>
    </source>
</evidence>
<feature type="active site" description="Proton acceptor" evidence="12">
    <location>
        <position position="438"/>
    </location>
</feature>
<dbReference type="Gene3D" id="1.20.140.10">
    <property type="entry name" value="Butyryl-CoA Dehydrogenase, subunit A, domain 3"/>
    <property type="match status" value="2"/>
</dbReference>
<keyword evidence="7" id="KW-0276">Fatty acid metabolism</keyword>
<dbReference type="SUPFAM" id="SSF47203">
    <property type="entry name" value="Acyl-CoA dehydrogenase C-terminal domain-like"/>
    <property type="match status" value="2"/>
</dbReference>
<feature type="binding site" evidence="13">
    <location>
        <position position="156"/>
    </location>
    <ligand>
        <name>FAD</name>
        <dbReference type="ChEBI" id="CHEBI:57692"/>
    </ligand>
</feature>
<keyword evidence="19" id="KW-1185">Reference proteome</keyword>
<dbReference type="GO" id="GO:0005777">
    <property type="term" value="C:peroxisome"/>
    <property type="evidence" value="ECO:0007669"/>
    <property type="project" value="UniProtKB-SubCell"/>
</dbReference>
<dbReference type="Gene3D" id="1.10.540.10">
    <property type="entry name" value="Acyl-CoA dehydrogenase/oxidase, N-terminal domain"/>
    <property type="match status" value="1"/>
</dbReference>
<keyword evidence="10" id="KW-0576">Peroxisome</keyword>
<dbReference type="InterPro" id="IPR037069">
    <property type="entry name" value="AcylCoA_DH/ox_N_sf"/>
</dbReference>
<comment type="pathway">
    <text evidence="3">Lipid metabolism; peroxisomal fatty acid beta-oxidation.</text>
</comment>
<comment type="caution">
    <text evidence="18">The sequence shown here is derived from an EMBL/GenBank/DDBJ whole genome shotgun (WGS) entry which is preliminary data.</text>
</comment>
<evidence type="ECO:0000256" key="4">
    <source>
        <dbReference type="ARBA" id="ARBA00006288"/>
    </source>
</evidence>
<dbReference type="EMBL" id="BLKM01008221">
    <property type="protein sequence ID" value="GFG32859.1"/>
    <property type="molecule type" value="Genomic_DNA"/>
</dbReference>
<dbReference type="Pfam" id="PF02770">
    <property type="entry name" value="Acyl-CoA_dh_M"/>
    <property type="match status" value="1"/>
</dbReference>
<evidence type="ECO:0000259" key="16">
    <source>
        <dbReference type="Pfam" id="PF14749"/>
    </source>
</evidence>
<evidence type="ECO:0000256" key="3">
    <source>
        <dbReference type="ARBA" id="ARBA00004846"/>
    </source>
</evidence>
<dbReference type="InterPro" id="IPR036250">
    <property type="entry name" value="AcylCo_DH-like_C"/>
</dbReference>
<feature type="domain" description="Acyl-coenzyme A oxidase N-terminal" evidence="16">
    <location>
        <begin position="25"/>
        <end position="150"/>
    </location>
</feature>
<dbReference type="AlphaFoldDB" id="A0A6L2PJZ4"/>
<dbReference type="FunCoup" id="A0A6L2PJZ4">
    <property type="interactions" value="1373"/>
</dbReference>
<dbReference type="PANTHER" id="PTHR10909">
    <property type="entry name" value="ELECTRON TRANSPORT OXIDOREDUCTASE"/>
    <property type="match status" value="1"/>
</dbReference>
<dbReference type="GO" id="GO:0003997">
    <property type="term" value="F:acyl-CoA oxidase activity"/>
    <property type="evidence" value="ECO:0007669"/>
    <property type="project" value="InterPro"/>
</dbReference>
<dbReference type="FunFam" id="1.10.540.10:FF:000033">
    <property type="entry name" value="Acyl-coenzyme A oxidase"/>
    <property type="match status" value="1"/>
</dbReference>
<dbReference type="Pfam" id="PF01756">
    <property type="entry name" value="ACOX"/>
    <property type="match status" value="1"/>
</dbReference>
<evidence type="ECO:0000256" key="9">
    <source>
        <dbReference type="ARBA" id="ARBA00023098"/>
    </source>
</evidence>
<dbReference type="GO" id="GO:0071949">
    <property type="term" value="F:FAD binding"/>
    <property type="evidence" value="ECO:0007669"/>
    <property type="project" value="InterPro"/>
</dbReference>
<feature type="domain" description="Acyl-CoA oxidase C-alpha1" evidence="17">
    <location>
        <begin position="292"/>
        <end position="453"/>
    </location>
</feature>
<dbReference type="GO" id="GO:0055088">
    <property type="term" value="P:lipid homeostasis"/>
    <property type="evidence" value="ECO:0007669"/>
    <property type="project" value="TreeGrafter"/>
</dbReference>
<dbReference type="GO" id="GO:0033540">
    <property type="term" value="P:fatty acid beta-oxidation using acyl-CoA oxidase"/>
    <property type="evidence" value="ECO:0007669"/>
    <property type="project" value="TreeGrafter"/>
</dbReference>
<evidence type="ECO:0000256" key="12">
    <source>
        <dbReference type="PIRSR" id="PIRSR000168-1"/>
    </source>
</evidence>
<dbReference type="Pfam" id="PF22924">
    <property type="entry name" value="ACOX_C_alpha1"/>
    <property type="match status" value="1"/>
</dbReference>
<name>A0A6L2PJZ4_COPFO</name>
<keyword evidence="9" id="KW-0443">Lipid metabolism</keyword>
<dbReference type="GO" id="GO:0005504">
    <property type="term" value="F:fatty acid binding"/>
    <property type="evidence" value="ECO:0007669"/>
    <property type="project" value="TreeGrafter"/>
</dbReference>
<dbReference type="InterPro" id="IPR029320">
    <property type="entry name" value="Acyl-CoA_ox_N"/>
</dbReference>
<accession>A0A6L2PJZ4</accession>
<sequence length="669" mass="75123">MVLKKIGNIKCNEDLERERKKCSFDPLELTHLIDGSPEKTRERKEREHYFLSDPELRDTIPQDYLSHKEKYEQAVRKACTLFRKVTQLRDKGGDLEIFRQTLSGMLGSAILKDGNPFTVHYVMFLPTIVGQGTVEQQAEWMEKAWNCDIIGTYAQTELGHGTFVRGLETTAHYDPKTKEFILNSPTLTSYKWWPGALGHTANYAIVVAQLYTQGVHRGIHLFIVQLRNEETHEPLPGIKIGEIGTKLGMQTMNNGFLALDNVRIPREQMLMKNASVLDDGSYVKSPNEKLAYGTLMFVRVVMLKNATSDLAKACTIAIRYSAVRRQSEIKPGDQEAQILDYRTQQYKLFPYLAASFAMRCAARWLWNMYQDVVSELAGGDLDRLPELHALSCCLKALCTAESAQGVEVCRLSCGGHGYMTCSNLPTLYGQATAACTYEGENTVLLLQTARYLMKAWQQAVQGKVVPPTVAYLKHAVSAGDSPHHWENSFISAFQQMAAGKIKNCADSMGMRIREGCTPEDAWNMTSIELVQCAEAHARVFLVQTFVSAVGELNASVAMKTVMTQLSDLYAIYTLLQNAGDFLMYTHVTPLDISILQNQMNMLLSQLRPNAVGIVDGFDFRDEILSSTLGAWDGQVYERLFEAASMSPLNKDLVNESFHKYLKPFLKSNL</sequence>
<evidence type="ECO:0000259" key="15">
    <source>
        <dbReference type="Pfam" id="PF02770"/>
    </source>
</evidence>
<evidence type="ECO:0000259" key="14">
    <source>
        <dbReference type="Pfam" id="PF01756"/>
    </source>
</evidence>